<feature type="region of interest" description="Disordered" evidence="1">
    <location>
        <begin position="143"/>
        <end position="176"/>
    </location>
</feature>
<gene>
    <name evidence="2" type="ORF">R3P38DRAFT_2921007</name>
</gene>
<name>A0AAW0C3H2_9AGAR</name>
<protein>
    <submittedName>
        <fullName evidence="2">Uncharacterized protein</fullName>
    </submittedName>
</protein>
<evidence type="ECO:0000313" key="3">
    <source>
        <dbReference type="Proteomes" id="UP001362999"/>
    </source>
</evidence>
<comment type="caution">
    <text evidence="2">The sequence shown here is derived from an EMBL/GenBank/DDBJ whole genome shotgun (WGS) entry which is preliminary data.</text>
</comment>
<dbReference type="EMBL" id="JAWWNJ010000023">
    <property type="protein sequence ID" value="KAK7033146.1"/>
    <property type="molecule type" value="Genomic_DNA"/>
</dbReference>
<dbReference type="Proteomes" id="UP001362999">
    <property type="component" value="Unassembled WGS sequence"/>
</dbReference>
<feature type="compositionally biased region" description="Polar residues" evidence="1">
    <location>
        <begin position="153"/>
        <end position="163"/>
    </location>
</feature>
<evidence type="ECO:0000256" key="1">
    <source>
        <dbReference type="SAM" id="MobiDB-lite"/>
    </source>
</evidence>
<accession>A0AAW0C3H2</accession>
<organism evidence="2 3">
    <name type="scientific">Favolaschia claudopus</name>
    <dbReference type="NCBI Taxonomy" id="2862362"/>
    <lineage>
        <taxon>Eukaryota</taxon>
        <taxon>Fungi</taxon>
        <taxon>Dikarya</taxon>
        <taxon>Basidiomycota</taxon>
        <taxon>Agaricomycotina</taxon>
        <taxon>Agaricomycetes</taxon>
        <taxon>Agaricomycetidae</taxon>
        <taxon>Agaricales</taxon>
        <taxon>Marasmiineae</taxon>
        <taxon>Mycenaceae</taxon>
        <taxon>Favolaschia</taxon>
    </lineage>
</organism>
<proteinExistence type="predicted"/>
<sequence>MQELAVTATQPACNSTHSLFLERLDAFCMAEIRAFAEREQMGFSETRRHVAEWHSRYLFRSPNTESPVPSQDRVARVNSVLADASRILESLCDTSGVQSFLLAVDPSDPISSGFLGGSVLGREFWRGQRGGGDAGAKAFKLHCFKNTPPPSTPENAQASSSKLSARPPLPKVSSSRSMKADLYEAVRKALRSASGVRNAEMKWTNPALLHTYGVDLVGWPPHIPAQNPSSLKADQNKELLEALESGTMHFVRTVVTRNQPPVAEQTPSPVPVPSIAEEDSMLFTWAIQYDDQAAQSDGTPGGPYPSATDSMGSPDPALDTRSSKRQRVEE</sequence>
<feature type="region of interest" description="Disordered" evidence="1">
    <location>
        <begin position="287"/>
        <end position="330"/>
    </location>
</feature>
<reference evidence="2 3" key="1">
    <citation type="journal article" date="2024" name="J Genomics">
        <title>Draft genome sequencing and assembly of Favolaschia claudopus CIRM-BRFM 2984 isolated from oak limbs.</title>
        <authorList>
            <person name="Navarro D."/>
            <person name="Drula E."/>
            <person name="Chaduli D."/>
            <person name="Cazenave R."/>
            <person name="Ahrendt S."/>
            <person name="Wang J."/>
            <person name="Lipzen A."/>
            <person name="Daum C."/>
            <person name="Barry K."/>
            <person name="Grigoriev I.V."/>
            <person name="Favel A."/>
            <person name="Rosso M.N."/>
            <person name="Martin F."/>
        </authorList>
    </citation>
    <scope>NUCLEOTIDE SEQUENCE [LARGE SCALE GENOMIC DNA]</scope>
    <source>
        <strain evidence="2 3">CIRM-BRFM 2984</strain>
    </source>
</reference>
<keyword evidence="3" id="KW-1185">Reference proteome</keyword>
<evidence type="ECO:0000313" key="2">
    <source>
        <dbReference type="EMBL" id="KAK7033146.1"/>
    </source>
</evidence>
<dbReference type="AlphaFoldDB" id="A0AAW0C3H2"/>